<comment type="similarity">
    <text evidence="2">Belongs to the nucleotide-sugar transporter family. SLC35B subfamily.</text>
</comment>
<feature type="transmembrane region" description="Helical" evidence="8">
    <location>
        <begin position="498"/>
        <end position="515"/>
    </location>
</feature>
<feature type="transmembrane region" description="Helical" evidence="8">
    <location>
        <begin position="366"/>
        <end position="386"/>
    </location>
</feature>
<dbReference type="Pfam" id="PF08449">
    <property type="entry name" value="UAA"/>
    <property type="match status" value="1"/>
</dbReference>
<keyword evidence="6 8" id="KW-0472">Membrane</keyword>
<evidence type="ECO:0000313" key="9">
    <source>
        <dbReference type="EMBL" id="KAG9511114.1"/>
    </source>
</evidence>
<feature type="transmembrane region" description="Helical" evidence="8">
    <location>
        <begin position="20"/>
        <end position="41"/>
    </location>
</feature>
<keyword evidence="3" id="KW-0813">Transport</keyword>
<evidence type="ECO:0000256" key="5">
    <source>
        <dbReference type="ARBA" id="ARBA00022989"/>
    </source>
</evidence>
<name>A0ABQ7SCG9_9ACAR</name>
<feature type="transmembrane region" description="Helical" evidence="8">
    <location>
        <begin position="443"/>
        <end position="465"/>
    </location>
</feature>
<evidence type="ECO:0000256" key="8">
    <source>
        <dbReference type="SAM" id="Phobius"/>
    </source>
</evidence>
<keyword evidence="10" id="KW-1185">Reference proteome</keyword>
<feature type="transmembrane region" description="Helical" evidence="8">
    <location>
        <begin position="136"/>
        <end position="156"/>
    </location>
</feature>
<dbReference type="PANTHER" id="PTHR10778:SF13">
    <property type="entry name" value="ADENOSINE 3'-PHOSPHO 5'-PHOSPHOSULFATE TRANSPORTER 1"/>
    <property type="match status" value="1"/>
</dbReference>
<gene>
    <name evidence="9" type="primary">sll</name>
    <name evidence="9" type="ORF">GZH46_00331</name>
</gene>
<evidence type="ECO:0000256" key="2">
    <source>
        <dbReference type="ARBA" id="ARBA00010694"/>
    </source>
</evidence>
<keyword evidence="4 8" id="KW-0812">Transmembrane</keyword>
<sequence>MNLTFDVVDAVHDTTWFERLILNILSYTIVLVPIAFMVLTVRWRLCPNCIQTSLLFRWFVYGYGQKFPQQQSDYDDYSGGENGHTAARSAAGQEAKYSMQPLIDVSPIGRGTSRSLASANSGSNKLASTSLSADRLPLFLCYFLGLQISYLTWGVLQEKIMTTKYHVPNHNLTRADLAQFKYTIDVSNGSAQSSVTIGHLASDSVVKSDGPGVEMSTVLMGPYREIVFHDSQFLVFINRLAAFVVAVIAMVTCARGRHELRDGRSDTRPQAPLYEYVYSSLSNILSSWCQYEALKYVNFPTQVLSKACKLIPVMLMSKLISRQRYTAFDYLCALGISCGVTIFLWTSHDDAATSASTNHKHHAVNASAVSTSLASGLTILGLYLAFDSFTSNWQSSLFKRYRVTQWQMMAASNFYSILLTLTSLVRLDQLEPGFKLLLLSPNLLFDCVLMSVTSATGQLFVYCTIKEFGPVVFTLIMTSRQLIAIILSWSIYNHHLTSGSFLGLAIIFCIAFMQASRKMRQVK</sequence>
<feature type="non-terminal residue" evidence="9">
    <location>
        <position position="1"/>
    </location>
</feature>
<feature type="transmembrane region" description="Helical" evidence="8">
    <location>
        <begin position="472"/>
        <end position="492"/>
    </location>
</feature>
<feature type="transmembrane region" description="Helical" evidence="8">
    <location>
        <begin position="406"/>
        <end position="423"/>
    </location>
</feature>
<evidence type="ECO:0000256" key="7">
    <source>
        <dbReference type="ARBA" id="ARBA00039668"/>
    </source>
</evidence>
<evidence type="ECO:0000256" key="3">
    <source>
        <dbReference type="ARBA" id="ARBA00022448"/>
    </source>
</evidence>
<feature type="transmembrane region" description="Helical" evidence="8">
    <location>
        <begin position="327"/>
        <end position="346"/>
    </location>
</feature>
<comment type="caution">
    <text evidence="9">The sequence shown here is derived from an EMBL/GenBank/DDBJ whole genome shotgun (WGS) entry which is preliminary data.</text>
</comment>
<dbReference type="PANTHER" id="PTHR10778">
    <property type="entry name" value="SOLUTE CARRIER FAMILY 35 MEMBER B"/>
    <property type="match status" value="1"/>
</dbReference>
<dbReference type="InterPro" id="IPR013657">
    <property type="entry name" value="SCL35B1-4/HUT1"/>
</dbReference>
<evidence type="ECO:0000256" key="6">
    <source>
        <dbReference type="ARBA" id="ARBA00023136"/>
    </source>
</evidence>
<protein>
    <recommendedName>
        <fullName evidence="7">Adenosine 3'-phospho 5'-phosphosulfate transporter 1</fullName>
    </recommendedName>
</protein>
<keyword evidence="5 8" id="KW-1133">Transmembrane helix</keyword>
<feature type="transmembrane region" description="Helical" evidence="8">
    <location>
        <begin position="233"/>
        <end position="254"/>
    </location>
</feature>
<reference evidence="9 10" key="1">
    <citation type="submission" date="2020-10" db="EMBL/GenBank/DDBJ databases">
        <authorList>
            <person name="Klimov P.B."/>
            <person name="Dyachkov S.M."/>
            <person name="Chetverikov P.E."/>
        </authorList>
    </citation>
    <scope>NUCLEOTIDE SEQUENCE [LARGE SCALE GENOMIC DNA]</scope>
    <source>
        <strain evidence="9">BMOC 18-1129-001#AD2665</strain>
        <tissue evidence="9">Entire mites</tissue>
    </source>
</reference>
<comment type="subcellular location">
    <subcellularLocation>
        <location evidence="1">Membrane</location>
        <topology evidence="1">Multi-pass membrane protein</topology>
    </subcellularLocation>
</comment>
<dbReference type="Proteomes" id="UP000825002">
    <property type="component" value="Unassembled WGS sequence"/>
</dbReference>
<evidence type="ECO:0000256" key="1">
    <source>
        <dbReference type="ARBA" id="ARBA00004141"/>
    </source>
</evidence>
<evidence type="ECO:0000256" key="4">
    <source>
        <dbReference type="ARBA" id="ARBA00022692"/>
    </source>
</evidence>
<dbReference type="EMBL" id="JAIFTH010000031">
    <property type="protein sequence ID" value="KAG9511114.1"/>
    <property type="molecule type" value="Genomic_DNA"/>
</dbReference>
<accession>A0ABQ7SCG9</accession>
<organism evidence="9 10">
    <name type="scientific">Fragariocoptes setiger</name>
    <dbReference type="NCBI Taxonomy" id="1670756"/>
    <lineage>
        <taxon>Eukaryota</taxon>
        <taxon>Metazoa</taxon>
        <taxon>Ecdysozoa</taxon>
        <taxon>Arthropoda</taxon>
        <taxon>Chelicerata</taxon>
        <taxon>Arachnida</taxon>
        <taxon>Acari</taxon>
        <taxon>Acariformes</taxon>
        <taxon>Trombidiformes</taxon>
        <taxon>Prostigmata</taxon>
        <taxon>Eupodina</taxon>
        <taxon>Eriophyoidea</taxon>
        <taxon>Phytoptidae</taxon>
        <taxon>Fragariocoptes</taxon>
    </lineage>
</organism>
<proteinExistence type="inferred from homology"/>
<evidence type="ECO:0000313" key="10">
    <source>
        <dbReference type="Proteomes" id="UP000825002"/>
    </source>
</evidence>